<sequence length="197" mass="21649">MKIKRALISVSNKQGVVEFARKLHEAGVEIVSTGGTMKAIKEAGIPVTYVSDVTGFPEIMDGRVKTLNPYIHGGILAVRDNPEHVREMEEHHITGIDLVAVNLYPFKETIAKPNVTLAEAIENIDIGGPAMVRAAAKNFKFVTIITNPARYDAIAEQVAKNGCVDDRTRMELAQEAFAHTAAYDTMIKDYLAEQLKK</sequence>
<dbReference type="PROSITE" id="PS51855">
    <property type="entry name" value="MGS"/>
    <property type="match status" value="1"/>
</dbReference>
<dbReference type="Pfam" id="PF01808">
    <property type="entry name" value="AICARFT_IMPCHas"/>
    <property type="match status" value="1"/>
</dbReference>
<gene>
    <name evidence="6" type="primary">purH_1</name>
    <name evidence="6" type="ORF">ERS852385_00408</name>
</gene>
<dbReference type="SUPFAM" id="SSF52335">
    <property type="entry name" value="Methylglyoxal synthase-like"/>
    <property type="match status" value="1"/>
</dbReference>
<evidence type="ECO:0000256" key="1">
    <source>
        <dbReference type="ARBA" id="ARBA00022679"/>
    </source>
</evidence>
<dbReference type="Pfam" id="PF02142">
    <property type="entry name" value="MGS"/>
    <property type="match status" value="1"/>
</dbReference>
<dbReference type="GO" id="GO:0004643">
    <property type="term" value="F:phosphoribosylaminoimidazolecarboxamide formyltransferase activity"/>
    <property type="evidence" value="ECO:0007669"/>
    <property type="project" value="InterPro"/>
</dbReference>
<evidence type="ECO:0000313" key="7">
    <source>
        <dbReference type="Proteomes" id="UP000095546"/>
    </source>
</evidence>
<evidence type="ECO:0000256" key="3">
    <source>
        <dbReference type="ARBA" id="ARBA00022801"/>
    </source>
</evidence>
<dbReference type="GO" id="GO:0005829">
    <property type="term" value="C:cytosol"/>
    <property type="evidence" value="ECO:0007669"/>
    <property type="project" value="TreeGrafter"/>
</dbReference>
<reference evidence="6 7" key="1">
    <citation type="submission" date="2015-09" db="EMBL/GenBank/DDBJ databases">
        <authorList>
            <consortium name="Pathogen Informatics"/>
        </authorList>
    </citation>
    <scope>NUCLEOTIDE SEQUENCE [LARGE SCALE GENOMIC DNA]</scope>
    <source>
        <strain evidence="6 7">2789STDY5608828</strain>
    </source>
</reference>
<evidence type="ECO:0000256" key="2">
    <source>
        <dbReference type="ARBA" id="ARBA00022755"/>
    </source>
</evidence>
<keyword evidence="3" id="KW-0378">Hydrolase</keyword>
<accession>A0A173WXW5</accession>
<keyword evidence="7" id="KW-1185">Reference proteome</keyword>
<name>A0A173WXW5_9FIRM</name>
<dbReference type="CDD" id="cd01421">
    <property type="entry name" value="IMPCH"/>
    <property type="match status" value="1"/>
</dbReference>
<dbReference type="PANTHER" id="PTHR11692">
    <property type="entry name" value="BIFUNCTIONAL PURINE BIOSYNTHESIS PROTEIN PURH"/>
    <property type="match status" value="1"/>
</dbReference>
<evidence type="ECO:0000256" key="4">
    <source>
        <dbReference type="ARBA" id="ARBA00023268"/>
    </source>
</evidence>
<dbReference type="SMART" id="SM00851">
    <property type="entry name" value="MGS"/>
    <property type="match status" value="1"/>
</dbReference>
<proteinExistence type="predicted"/>
<dbReference type="GeneID" id="83709478"/>
<dbReference type="GO" id="GO:0006189">
    <property type="term" value="P:'de novo' IMP biosynthetic process"/>
    <property type="evidence" value="ECO:0007669"/>
    <property type="project" value="TreeGrafter"/>
</dbReference>
<dbReference type="PANTHER" id="PTHR11692:SF0">
    <property type="entry name" value="BIFUNCTIONAL PURINE BIOSYNTHESIS PROTEIN ATIC"/>
    <property type="match status" value="1"/>
</dbReference>
<protein>
    <submittedName>
        <fullName evidence="6">Bifunctional purine biosynthesis protein PurH</fullName>
    </submittedName>
</protein>
<dbReference type="RefSeq" id="WP_081828463.1">
    <property type="nucleotide sequence ID" value="NZ_CABIWZ010000001.1"/>
</dbReference>
<dbReference type="eggNOG" id="COG0138">
    <property type="taxonomic scope" value="Bacteria"/>
</dbReference>
<dbReference type="FunFam" id="3.40.50.1380:FF:000001">
    <property type="entry name" value="Bifunctional purine biosynthesis protein PurH"/>
    <property type="match status" value="1"/>
</dbReference>
<dbReference type="Gene3D" id="3.40.50.1380">
    <property type="entry name" value="Methylglyoxal synthase-like domain"/>
    <property type="match status" value="1"/>
</dbReference>
<dbReference type="AlphaFoldDB" id="A0A173WXW5"/>
<feature type="domain" description="MGS-like" evidence="5">
    <location>
        <begin position="1"/>
        <end position="146"/>
    </location>
</feature>
<keyword evidence="2" id="KW-0658">Purine biosynthesis</keyword>
<dbReference type="GO" id="GO:0003937">
    <property type="term" value="F:IMP cyclohydrolase activity"/>
    <property type="evidence" value="ECO:0007669"/>
    <property type="project" value="InterPro"/>
</dbReference>
<dbReference type="Proteomes" id="UP000095546">
    <property type="component" value="Unassembled WGS sequence"/>
</dbReference>
<evidence type="ECO:0000313" key="6">
    <source>
        <dbReference type="EMBL" id="CUN42928.1"/>
    </source>
</evidence>
<dbReference type="InterPro" id="IPR011607">
    <property type="entry name" value="MGS-like_dom"/>
</dbReference>
<evidence type="ECO:0000259" key="5">
    <source>
        <dbReference type="PROSITE" id="PS51855"/>
    </source>
</evidence>
<dbReference type="InterPro" id="IPR002695">
    <property type="entry name" value="PurH-like"/>
</dbReference>
<keyword evidence="1" id="KW-0808">Transferase</keyword>
<dbReference type="InterPro" id="IPR036914">
    <property type="entry name" value="MGS-like_dom_sf"/>
</dbReference>
<dbReference type="STRING" id="187979.ERS852385_00408"/>
<dbReference type="EMBL" id="CYYU01000001">
    <property type="protein sequence ID" value="CUN42928.1"/>
    <property type="molecule type" value="Genomic_DNA"/>
</dbReference>
<dbReference type="OrthoDB" id="9802065at2"/>
<keyword evidence="4" id="KW-0511">Multifunctional enzyme</keyword>
<organism evidence="6 7">
    <name type="scientific">Mitsuokella jalaludinii</name>
    <dbReference type="NCBI Taxonomy" id="187979"/>
    <lineage>
        <taxon>Bacteria</taxon>
        <taxon>Bacillati</taxon>
        <taxon>Bacillota</taxon>
        <taxon>Negativicutes</taxon>
        <taxon>Selenomonadales</taxon>
        <taxon>Selenomonadaceae</taxon>
        <taxon>Mitsuokella</taxon>
    </lineage>
</organism>